<dbReference type="InterPro" id="IPR010992">
    <property type="entry name" value="IHF-like_DNA-bd_dom_sf"/>
</dbReference>
<protein>
    <submittedName>
        <fullName evidence="5">HU family DNA-binding protein</fullName>
    </submittedName>
</protein>
<dbReference type="PANTHER" id="PTHR33175:SF3">
    <property type="entry name" value="DNA-BINDING PROTEIN HU-BETA"/>
    <property type="match status" value="1"/>
</dbReference>
<reference evidence="5 6" key="1">
    <citation type="submission" date="2018-11" db="EMBL/GenBank/DDBJ databases">
        <title>Genome sequencing of Lautropia sp. KCOM 2505 (= ChDC F240).</title>
        <authorList>
            <person name="Kook J.-K."/>
            <person name="Park S.-N."/>
            <person name="Lim Y.K."/>
        </authorList>
    </citation>
    <scope>NUCLEOTIDE SEQUENCE [LARGE SCALE GENOMIC DNA]</scope>
    <source>
        <strain evidence="5 6">KCOM 2505</strain>
    </source>
</reference>
<keyword evidence="6" id="KW-1185">Reference proteome</keyword>
<evidence type="ECO:0000256" key="1">
    <source>
        <dbReference type="ARBA" id="ARBA00010529"/>
    </source>
</evidence>
<evidence type="ECO:0000256" key="4">
    <source>
        <dbReference type="RuleBase" id="RU003939"/>
    </source>
</evidence>
<evidence type="ECO:0000313" key="5">
    <source>
        <dbReference type="EMBL" id="RRN44980.1"/>
    </source>
</evidence>
<dbReference type="InterPro" id="IPR020816">
    <property type="entry name" value="Histone-like_DNA-bd_CS"/>
</dbReference>
<dbReference type="SMART" id="SM00411">
    <property type="entry name" value="BHL"/>
    <property type="match status" value="1"/>
</dbReference>
<dbReference type="Pfam" id="PF00216">
    <property type="entry name" value="Bac_DNA_binding"/>
    <property type="match status" value="1"/>
</dbReference>
<dbReference type="PROSITE" id="PS00045">
    <property type="entry name" value="HISTONE_LIKE"/>
    <property type="match status" value="1"/>
</dbReference>
<keyword evidence="3 5" id="KW-0238">DNA-binding</keyword>
<evidence type="ECO:0000313" key="6">
    <source>
        <dbReference type="Proteomes" id="UP000270261"/>
    </source>
</evidence>
<dbReference type="Gene3D" id="4.10.520.10">
    <property type="entry name" value="IHF-like DNA-binding proteins"/>
    <property type="match status" value="1"/>
</dbReference>
<dbReference type="SUPFAM" id="SSF47729">
    <property type="entry name" value="IHF-like DNA-binding proteins"/>
    <property type="match status" value="1"/>
</dbReference>
<dbReference type="Proteomes" id="UP000270261">
    <property type="component" value="Unassembled WGS sequence"/>
</dbReference>
<keyword evidence="2" id="KW-0226">DNA condensation</keyword>
<sequence>MNKSDLIEKISSDADISKASAERVLTSVMNTIMDAVAGGDRVTLVGFGTFHASKRAGRTGLNPRTGEKIEIAAANVPKFTPGAAFKEAANKAK</sequence>
<comment type="caution">
    <text evidence="5">The sequence shown here is derived from an EMBL/GenBank/DDBJ whole genome shotgun (WGS) entry which is preliminary data.</text>
</comment>
<dbReference type="PANTHER" id="PTHR33175">
    <property type="entry name" value="DNA-BINDING PROTEIN HU"/>
    <property type="match status" value="1"/>
</dbReference>
<dbReference type="OrthoDB" id="9799835at2"/>
<gene>
    <name evidence="5" type="ORF">EHV23_01565</name>
</gene>
<dbReference type="GO" id="GO:0030261">
    <property type="term" value="P:chromosome condensation"/>
    <property type="evidence" value="ECO:0007669"/>
    <property type="project" value="UniProtKB-KW"/>
</dbReference>
<evidence type="ECO:0000256" key="3">
    <source>
        <dbReference type="ARBA" id="ARBA00023125"/>
    </source>
</evidence>
<dbReference type="RefSeq" id="WP_125094411.1">
    <property type="nucleotide sequence ID" value="NZ_RRUE01000001.1"/>
</dbReference>
<comment type="similarity">
    <text evidence="1 4">Belongs to the bacterial histone-like protein family.</text>
</comment>
<dbReference type="GO" id="GO:0003677">
    <property type="term" value="F:DNA binding"/>
    <property type="evidence" value="ECO:0007669"/>
    <property type="project" value="UniProtKB-KW"/>
</dbReference>
<dbReference type="CDD" id="cd13831">
    <property type="entry name" value="HU"/>
    <property type="match status" value="1"/>
</dbReference>
<organism evidence="5 6">
    <name type="scientific">Lautropia dentalis</name>
    <dbReference type="NCBI Taxonomy" id="2490857"/>
    <lineage>
        <taxon>Bacteria</taxon>
        <taxon>Pseudomonadati</taxon>
        <taxon>Pseudomonadota</taxon>
        <taxon>Betaproteobacteria</taxon>
        <taxon>Burkholderiales</taxon>
        <taxon>Burkholderiaceae</taxon>
        <taxon>Lautropia</taxon>
    </lineage>
</organism>
<dbReference type="PRINTS" id="PR01727">
    <property type="entry name" value="DNABINDINGHU"/>
</dbReference>
<proteinExistence type="inferred from homology"/>
<name>A0A426FQP7_9BURK</name>
<dbReference type="EMBL" id="RRUE01000001">
    <property type="protein sequence ID" value="RRN44980.1"/>
    <property type="molecule type" value="Genomic_DNA"/>
</dbReference>
<evidence type="ECO:0000256" key="2">
    <source>
        <dbReference type="ARBA" id="ARBA00023067"/>
    </source>
</evidence>
<accession>A0A426FQP7</accession>
<dbReference type="GO" id="GO:0030527">
    <property type="term" value="F:structural constituent of chromatin"/>
    <property type="evidence" value="ECO:0007669"/>
    <property type="project" value="InterPro"/>
</dbReference>
<dbReference type="AlphaFoldDB" id="A0A426FQP7"/>
<dbReference type="GO" id="GO:0005829">
    <property type="term" value="C:cytosol"/>
    <property type="evidence" value="ECO:0007669"/>
    <property type="project" value="TreeGrafter"/>
</dbReference>
<dbReference type="InterPro" id="IPR000119">
    <property type="entry name" value="Hist_DNA-bd"/>
</dbReference>